<dbReference type="GO" id="GO:0016805">
    <property type="term" value="F:dipeptidase activity"/>
    <property type="evidence" value="ECO:0007669"/>
    <property type="project" value="UniProtKB-KW"/>
</dbReference>
<reference evidence="7 8" key="1">
    <citation type="submission" date="2020-10" db="EMBL/GenBank/DDBJ databases">
        <title>Genome sequencing of Lactobacillus mucosae KCTC 21011.</title>
        <authorList>
            <person name="Kim J."/>
        </authorList>
    </citation>
    <scope>NUCLEOTIDE SEQUENCE [LARGE SCALE GENOMIC DNA]</scope>
    <source>
        <strain evidence="7 8">LM011</strain>
    </source>
</reference>
<proteinExistence type="inferred from homology"/>
<dbReference type="NCBIfam" id="NF033678">
    <property type="entry name" value="C69_fam_dipept"/>
    <property type="match status" value="1"/>
</dbReference>
<evidence type="ECO:0000256" key="5">
    <source>
        <dbReference type="ARBA" id="ARBA00022997"/>
    </source>
</evidence>
<dbReference type="InterPro" id="IPR047804">
    <property type="entry name" value="C69_dipept_A-like"/>
</dbReference>
<dbReference type="AlphaFoldDB" id="A0A7L9VTJ5"/>
<dbReference type="EMBL" id="CP062966">
    <property type="protein sequence ID" value="QOL70631.1"/>
    <property type="molecule type" value="Genomic_DNA"/>
</dbReference>
<gene>
    <name evidence="7" type="ORF">LM011_07675</name>
</gene>
<dbReference type="EC" id="3.4.-.-" evidence="6"/>
<dbReference type="Pfam" id="PF03577">
    <property type="entry name" value="Peptidase_C69"/>
    <property type="match status" value="1"/>
</dbReference>
<dbReference type="PANTHER" id="PTHR12994">
    <property type="entry name" value="SECERNIN"/>
    <property type="match status" value="1"/>
</dbReference>
<comment type="similarity">
    <text evidence="2 6">Belongs to the peptidase C69 family.</text>
</comment>
<sequence length="462" mass="51988">MAVKHTCTTFLAGKAATIDGSTLICRQEDYGNAFDPQRFVVVKPEEQPRHYASKTTSFTLELPENPLKYTAVPDADDSAGVFAAGGINAANVAMTATETATTNARVLGADPYNADSGIGEEDFVTLVLPYIKSAREGVKRLGHLLEKYGTYESNGIAFSDQDEVWYFETIGGHHWAALKIPDDAYVIAPNQFNITDYDFESDAAMYAADLPAFINRYHLNPEHGLNLREIFGSRTASDARYNYPRAWYVQKLLSDDEPKLPTDQDLPFICHPKRKLAIEDIKQAMSMHFQHTDFDPYGQGSANDQHKYRPIALNRNLEIHMLQIRNHVPASIAGVHWLAFGPNTFNAVVPFYANVEDTPAPYKNTTSDFDPQNMYWLTHTLAALGDQNYQRYEMMEENFEQTVMAACRQLQSQTDAHVQTVDEVSAELTQVNEQMAQVSLTESTKLLGRMVKEAFKHEKLQY</sequence>
<dbReference type="Gene3D" id="3.60.60.10">
    <property type="entry name" value="Penicillin V Acylase, Chain A"/>
    <property type="match status" value="1"/>
</dbReference>
<evidence type="ECO:0000256" key="4">
    <source>
        <dbReference type="ARBA" id="ARBA00022801"/>
    </source>
</evidence>
<evidence type="ECO:0000256" key="3">
    <source>
        <dbReference type="ARBA" id="ARBA00022670"/>
    </source>
</evidence>
<keyword evidence="4 6" id="KW-0378">Hydrolase</keyword>
<comment type="catalytic activity">
    <reaction evidence="1">
        <text>an L-aminoacyl-L-amino acid + H2O = 2 an L-alpha-amino acid</text>
        <dbReference type="Rhea" id="RHEA:48940"/>
        <dbReference type="ChEBI" id="CHEBI:15377"/>
        <dbReference type="ChEBI" id="CHEBI:59869"/>
        <dbReference type="ChEBI" id="CHEBI:77460"/>
        <dbReference type="EC" id="3.4.13.19"/>
    </reaction>
</comment>
<evidence type="ECO:0000313" key="8">
    <source>
        <dbReference type="Proteomes" id="UP000593929"/>
    </source>
</evidence>
<protein>
    <recommendedName>
        <fullName evidence="6">Dipeptidase</fullName>
        <ecNumber evidence="6">3.4.-.-</ecNumber>
    </recommendedName>
</protein>
<dbReference type="GO" id="GO:0070004">
    <property type="term" value="F:cysteine-type exopeptidase activity"/>
    <property type="evidence" value="ECO:0007669"/>
    <property type="project" value="InterPro"/>
</dbReference>
<evidence type="ECO:0000256" key="6">
    <source>
        <dbReference type="RuleBase" id="RU364089"/>
    </source>
</evidence>
<keyword evidence="5 6" id="KW-0224">Dipeptidase</keyword>
<name>A0A7L9VTJ5_LIMMU</name>
<evidence type="ECO:0000256" key="1">
    <source>
        <dbReference type="ARBA" id="ARBA00001670"/>
    </source>
</evidence>
<evidence type="ECO:0000313" key="7">
    <source>
        <dbReference type="EMBL" id="QOL70631.1"/>
    </source>
</evidence>
<dbReference type="GO" id="GO:0006508">
    <property type="term" value="P:proteolysis"/>
    <property type="evidence" value="ECO:0007669"/>
    <property type="project" value="UniProtKB-KW"/>
</dbReference>
<keyword evidence="3 6" id="KW-0645">Protease</keyword>
<dbReference type="Proteomes" id="UP000593929">
    <property type="component" value="Chromosome"/>
</dbReference>
<dbReference type="PANTHER" id="PTHR12994:SF17">
    <property type="entry name" value="LD30995P"/>
    <property type="match status" value="1"/>
</dbReference>
<dbReference type="InterPro" id="IPR005322">
    <property type="entry name" value="Peptidase_C69"/>
</dbReference>
<organism evidence="7 8">
    <name type="scientific">Limosilactobacillus mucosae</name>
    <name type="common">Lactobacillus mucosae</name>
    <dbReference type="NCBI Taxonomy" id="97478"/>
    <lineage>
        <taxon>Bacteria</taxon>
        <taxon>Bacillati</taxon>
        <taxon>Bacillota</taxon>
        <taxon>Bacilli</taxon>
        <taxon>Lactobacillales</taxon>
        <taxon>Lactobacillaceae</taxon>
        <taxon>Limosilactobacillus</taxon>
    </lineage>
</organism>
<accession>A0A7L9VTJ5</accession>
<evidence type="ECO:0000256" key="2">
    <source>
        <dbReference type="ARBA" id="ARBA00007225"/>
    </source>
</evidence>